<dbReference type="Proteomes" id="UP000232693">
    <property type="component" value="Chromosome"/>
</dbReference>
<dbReference type="GO" id="GO:0008146">
    <property type="term" value="F:sulfotransferase activity"/>
    <property type="evidence" value="ECO:0007669"/>
    <property type="project" value="TreeGrafter"/>
</dbReference>
<evidence type="ECO:0000256" key="6">
    <source>
        <dbReference type="ARBA" id="ARBA00052218"/>
    </source>
</evidence>
<evidence type="ECO:0000256" key="9">
    <source>
        <dbReference type="ARBA" id="ARBA00066884"/>
    </source>
</evidence>
<comment type="function">
    <text evidence="7">Catalyzes the adenylation by ATP of the carboxyl group of the C-terminal glycine of sulfur carrier protein MoaD.</text>
</comment>
<evidence type="ECO:0000256" key="4">
    <source>
        <dbReference type="ARBA" id="ARBA00022741"/>
    </source>
</evidence>
<dbReference type="CDD" id="cd00757">
    <property type="entry name" value="ThiF_MoeB_HesA_family"/>
    <property type="match status" value="1"/>
</dbReference>
<name>A0A2K9AIW5_9GAMM</name>
<accession>A0A2K9AIW5</accession>
<dbReference type="FunFam" id="3.40.50.720:FF:000033">
    <property type="entry name" value="Adenylyltransferase and sulfurtransferase MOCS3"/>
    <property type="match status" value="1"/>
</dbReference>
<dbReference type="GO" id="GO:0004792">
    <property type="term" value="F:thiosulfate-cyanide sulfurtransferase activity"/>
    <property type="evidence" value="ECO:0007669"/>
    <property type="project" value="TreeGrafter"/>
</dbReference>
<evidence type="ECO:0000256" key="12">
    <source>
        <dbReference type="ARBA" id="ARBA00075328"/>
    </source>
</evidence>
<evidence type="ECO:0000256" key="1">
    <source>
        <dbReference type="ARBA" id="ARBA00005046"/>
    </source>
</evidence>
<comment type="catalytic activity">
    <reaction evidence="6">
        <text>[molybdopterin-synthase sulfur-carrier protein]-C-terminal Gly-Gly + ATP + H(+) = [molybdopterin-synthase sulfur-carrier protein]-C-terminal Gly-Gly-AMP + diphosphate</text>
        <dbReference type="Rhea" id="RHEA:43616"/>
        <dbReference type="Rhea" id="RHEA-COMP:12159"/>
        <dbReference type="Rhea" id="RHEA-COMP:12202"/>
        <dbReference type="ChEBI" id="CHEBI:15378"/>
        <dbReference type="ChEBI" id="CHEBI:30616"/>
        <dbReference type="ChEBI" id="CHEBI:33019"/>
        <dbReference type="ChEBI" id="CHEBI:90618"/>
        <dbReference type="ChEBI" id="CHEBI:90778"/>
        <dbReference type="EC" id="2.7.7.80"/>
    </reaction>
</comment>
<dbReference type="NCBIfam" id="NF004281">
    <property type="entry name" value="PRK05690.1"/>
    <property type="match status" value="1"/>
</dbReference>
<evidence type="ECO:0000256" key="7">
    <source>
        <dbReference type="ARBA" id="ARBA00055169"/>
    </source>
</evidence>
<protein>
    <recommendedName>
        <fullName evidence="10">Molybdopterin-synthase adenylyltransferase</fullName>
        <ecNumber evidence="9">2.7.7.80</ecNumber>
    </recommendedName>
    <alternativeName>
        <fullName evidence="13">MoaD protein adenylase</fullName>
    </alternativeName>
    <alternativeName>
        <fullName evidence="11">Molybdopterin-converting factor subunit 1 adenylase</fullName>
    </alternativeName>
    <alternativeName>
        <fullName evidence="12">Sulfur carrier protein MoaD adenylyltransferase</fullName>
    </alternativeName>
</protein>
<dbReference type="GO" id="GO:0005524">
    <property type="term" value="F:ATP binding"/>
    <property type="evidence" value="ECO:0007669"/>
    <property type="project" value="UniProtKB-KW"/>
</dbReference>
<comment type="subunit">
    <text evidence="8">Homodimer. Forms a stable heterotetrameric complex of 2 MoeB and 2 MoaD during adenylation of MoaD.</text>
</comment>
<dbReference type="RefSeq" id="WP_106646720.1">
    <property type="nucleotide sequence ID" value="NZ_BMGO01000001.1"/>
</dbReference>
<dbReference type="EC" id="2.7.7.80" evidence="9"/>
<sequence length="246" mass="26929">MLTEQELIHYSRHIILPKIDEEGQARIKQSKVLIIGMGGLGSPVALYLAAAGVGHLYIADHDKVERSNLQRQIIHTLNSLNQTKVDSAKSTIEHLNPWVQVTCIADKLEGEQLESMIAKVDVVIDCCDNFATRFAVNRASVKHAKPLVSGAAIRFEGQVAVFNYNELSPCYQCLYQPDIQLDENCFDQGVLSPVVGTIGTLQATEALKIISGAGQVADGQLLVYDALSFDFRKMKVAKDISCPVCS</sequence>
<evidence type="ECO:0000256" key="8">
    <source>
        <dbReference type="ARBA" id="ARBA00063809"/>
    </source>
</evidence>
<dbReference type="Gene3D" id="3.40.50.720">
    <property type="entry name" value="NAD(P)-binding Rossmann-like Domain"/>
    <property type="match status" value="1"/>
</dbReference>
<evidence type="ECO:0000256" key="11">
    <source>
        <dbReference type="ARBA" id="ARBA00075110"/>
    </source>
</evidence>
<keyword evidence="5" id="KW-0067">ATP-binding</keyword>
<evidence type="ECO:0000256" key="5">
    <source>
        <dbReference type="ARBA" id="ARBA00022840"/>
    </source>
</evidence>
<comment type="similarity">
    <text evidence="2">Belongs to the HesA/MoeB/ThiF family.</text>
</comment>
<evidence type="ECO:0000256" key="3">
    <source>
        <dbReference type="ARBA" id="ARBA00022679"/>
    </source>
</evidence>
<keyword evidence="15" id="KW-0548">Nucleotidyltransferase</keyword>
<dbReference type="PANTHER" id="PTHR10953:SF102">
    <property type="entry name" value="ADENYLYLTRANSFERASE AND SULFURTRANSFERASE MOCS3"/>
    <property type="match status" value="1"/>
</dbReference>
<dbReference type="GO" id="GO:0008641">
    <property type="term" value="F:ubiquitin-like modifier activating enzyme activity"/>
    <property type="evidence" value="ECO:0007669"/>
    <property type="project" value="InterPro"/>
</dbReference>
<dbReference type="SUPFAM" id="SSF69572">
    <property type="entry name" value="Activating enzymes of the ubiquitin-like proteins"/>
    <property type="match status" value="1"/>
</dbReference>
<comment type="pathway">
    <text evidence="1">Cofactor biosynthesis; molybdopterin biosynthesis.</text>
</comment>
<dbReference type="Pfam" id="PF00899">
    <property type="entry name" value="ThiF"/>
    <property type="match status" value="1"/>
</dbReference>
<proteinExistence type="inferred from homology"/>
<dbReference type="AlphaFoldDB" id="A0A2K9AIW5"/>
<gene>
    <name evidence="15" type="ORF">CW740_06285</name>
</gene>
<evidence type="ECO:0000256" key="2">
    <source>
        <dbReference type="ARBA" id="ARBA00009919"/>
    </source>
</evidence>
<dbReference type="GO" id="GO:0005829">
    <property type="term" value="C:cytosol"/>
    <property type="evidence" value="ECO:0007669"/>
    <property type="project" value="TreeGrafter"/>
</dbReference>
<dbReference type="InterPro" id="IPR045886">
    <property type="entry name" value="ThiF/MoeB/HesA"/>
</dbReference>
<evidence type="ECO:0000313" key="16">
    <source>
        <dbReference type="Proteomes" id="UP000232693"/>
    </source>
</evidence>
<dbReference type="KEGG" id="kpd:CW740_06285"/>
<keyword evidence="16" id="KW-1185">Reference proteome</keyword>
<dbReference type="InterPro" id="IPR035985">
    <property type="entry name" value="Ubiquitin-activating_enz"/>
</dbReference>
<evidence type="ECO:0000313" key="15">
    <source>
        <dbReference type="EMBL" id="AUD78874.1"/>
    </source>
</evidence>
<dbReference type="InterPro" id="IPR000594">
    <property type="entry name" value="ThiF_NAD_FAD-bd"/>
</dbReference>
<evidence type="ECO:0000256" key="10">
    <source>
        <dbReference type="ARBA" id="ARBA00073635"/>
    </source>
</evidence>
<dbReference type="EMBL" id="CP025120">
    <property type="protein sequence ID" value="AUD78874.1"/>
    <property type="molecule type" value="Genomic_DNA"/>
</dbReference>
<dbReference type="OrthoDB" id="9804286at2"/>
<dbReference type="PANTHER" id="PTHR10953">
    <property type="entry name" value="UBIQUITIN-ACTIVATING ENZYME E1"/>
    <property type="match status" value="1"/>
</dbReference>
<dbReference type="GO" id="GO:0061605">
    <property type="term" value="F:molybdopterin-synthase adenylyltransferase activity"/>
    <property type="evidence" value="ECO:0007669"/>
    <property type="project" value="UniProtKB-EC"/>
</dbReference>
<keyword evidence="3 15" id="KW-0808">Transferase</keyword>
<keyword evidence="4" id="KW-0547">Nucleotide-binding</keyword>
<evidence type="ECO:0000256" key="13">
    <source>
        <dbReference type="ARBA" id="ARBA00078531"/>
    </source>
</evidence>
<organism evidence="15 16">
    <name type="scientific">Kangiella profundi</name>
    <dbReference type="NCBI Taxonomy" id="1561924"/>
    <lineage>
        <taxon>Bacteria</taxon>
        <taxon>Pseudomonadati</taxon>
        <taxon>Pseudomonadota</taxon>
        <taxon>Gammaproteobacteria</taxon>
        <taxon>Kangiellales</taxon>
        <taxon>Kangiellaceae</taxon>
        <taxon>Kangiella</taxon>
    </lineage>
</organism>
<evidence type="ECO:0000259" key="14">
    <source>
        <dbReference type="Pfam" id="PF00899"/>
    </source>
</evidence>
<reference evidence="15 16" key="1">
    <citation type="submission" date="2017-12" db="EMBL/GenBank/DDBJ databases">
        <title>Kangiella profundi FT102 completed genome.</title>
        <authorList>
            <person name="Xu J."/>
            <person name="Wang J."/>
            <person name="Lu Y."/>
        </authorList>
    </citation>
    <scope>NUCLEOTIDE SEQUENCE [LARGE SCALE GENOMIC DNA]</scope>
    <source>
        <strain evidence="15 16">FT102</strain>
    </source>
</reference>
<feature type="domain" description="THIF-type NAD/FAD binding fold" evidence="14">
    <location>
        <begin position="10"/>
        <end position="244"/>
    </location>
</feature>